<dbReference type="EMBL" id="DS113200">
    <property type="protein sequence ID" value="EAY20219.1"/>
    <property type="molecule type" value="Genomic_DNA"/>
</dbReference>
<accession>A2DHE6</accession>
<evidence type="ECO:0000313" key="1">
    <source>
        <dbReference type="EMBL" id="EAY20219.1"/>
    </source>
</evidence>
<keyword evidence="2" id="KW-1185">Reference proteome</keyword>
<dbReference type="Proteomes" id="UP000001542">
    <property type="component" value="Unassembled WGS sequence"/>
</dbReference>
<evidence type="ECO:0000313" key="2">
    <source>
        <dbReference type="Proteomes" id="UP000001542"/>
    </source>
</evidence>
<reference evidence="1" key="1">
    <citation type="submission" date="2006-10" db="EMBL/GenBank/DDBJ databases">
        <authorList>
            <person name="Amadeo P."/>
            <person name="Zhao Q."/>
            <person name="Wortman J."/>
            <person name="Fraser-Liggett C."/>
            <person name="Carlton J."/>
        </authorList>
    </citation>
    <scope>NUCLEOTIDE SEQUENCE</scope>
    <source>
        <strain evidence="1">G3</strain>
    </source>
</reference>
<proteinExistence type="predicted"/>
<protein>
    <submittedName>
        <fullName evidence="1">Uncharacterized protein</fullName>
    </submittedName>
</protein>
<name>A2DHE6_TRIV3</name>
<reference evidence="1" key="2">
    <citation type="journal article" date="2007" name="Science">
        <title>Draft genome sequence of the sexually transmitted pathogen Trichomonas vaginalis.</title>
        <authorList>
            <person name="Carlton J.M."/>
            <person name="Hirt R.P."/>
            <person name="Silva J.C."/>
            <person name="Delcher A.L."/>
            <person name="Schatz M."/>
            <person name="Zhao Q."/>
            <person name="Wortman J.R."/>
            <person name="Bidwell S.L."/>
            <person name="Alsmark U.C.M."/>
            <person name="Besteiro S."/>
            <person name="Sicheritz-Ponten T."/>
            <person name="Noel C.J."/>
            <person name="Dacks J.B."/>
            <person name="Foster P.G."/>
            <person name="Simillion C."/>
            <person name="Van de Peer Y."/>
            <person name="Miranda-Saavedra D."/>
            <person name="Barton G.J."/>
            <person name="Westrop G.D."/>
            <person name="Mueller S."/>
            <person name="Dessi D."/>
            <person name="Fiori P.L."/>
            <person name="Ren Q."/>
            <person name="Paulsen I."/>
            <person name="Zhang H."/>
            <person name="Bastida-Corcuera F.D."/>
            <person name="Simoes-Barbosa A."/>
            <person name="Brown M.T."/>
            <person name="Hayes R.D."/>
            <person name="Mukherjee M."/>
            <person name="Okumura C.Y."/>
            <person name="Schneider R."/>
            <person name="Smith A.J."/>
            <person name="Vanacova S."/>
            <person name="Villalvazo M."/>
            <person name="Haas B.J."/>
            <person name="Pertea M."/>
            <person name="Feldblyum T.V."/>
            <person name="Utterback T.R."/>
            <person name="Shu C.L."/>
            <person name="Osoegawa K."/>
            <person name="de Jong P.J."/>
            <person name="Hrdy I."/>
            <person name="Horvathova L."/>
            <person name="Zubacova Z."/>
            <person name="Dolezal P."/>
            <person name="Malik S.B."/>
            <person name="Logsdon J.M. Jr."/>
            <person name="Henze K."/>
            <person name="Gupta A."/>
            <person name="Wang C.C."/>
            <person name="Dunne R.L."/>
            <person name="Upcroft J.A."/>
            <person name="Upcroft P."/>
            <person name="White O."/>
            <person name="Salzberg S.L."/>
            <person name="Tang P."/>
            <person name="Chiu C.-H."/>
            <person name="Lee Y.-S."/>
            <person name="Embley T.M."/>
            <person name="Coombs G.H."/>
            <person name="Mottram J.C."/>
            <person name="Tachezy J."/>
            <person name="Fraser-Liggett C.M."/>
            <person name="Johnson P.J."/>
        </authorList>
    </citation>
    <scope>NUCLEOTIDE SEQUENCE [LARGE SCALE GENOMIC DNA]</scope>
    <source>
        <strain evidence="1">G3</strain>
    </source>
</reference>
<dbReference type="KEGG" id="tva:5465755"/>
<dbReference type="InParanoid" id="A2DHE6"/>
<dbReference type="RefSeq" id="XP_001581205.1">
    <property type="nucleotide sequence ID" value="XM_001581155.1"/>
</dbReference>
<dbReference type="PANTHER" id="PTHR24182">
    <property type="entry name" value="ANKYRIN REPEAT AND SOCS BOX CONTAINING 4"/>
    <property type="match status" value="1"/>
</dbReference>
<dbReference type="AlphaFoldDB" id="A2DHE6"/>
<dbReference type="PANTHER" id="PTHR24182:SF13">
    <property type="entry name" value="LD18443P"/>
    <property type="match status" value="1"/>
</dbReference>
<dbReference type="VEuPathDB" id="TrichDB:TVAGG3_0678400"/>
<organism evidence="1 2">
    <name type="scientific">Trichomonas vaginalis (strain ATCC PRA-98 / G3)</name>
    <dbReference type="NCBI Taxonomy" id="412133"/>
    <lineage>
        <taxon>Eukaryota</taxon>
        <taxon>Metamonada</taxon>
        <taxon>Parabasalia</taxon>
        <taxon>Trichomonadida</taxon>
        <taxon>Trichomonadidae</taxon>
        <taxon>Trichomonas</taxon>
    </lineage>
</organism>
<sequence>MSITYEEFLEVFHDAIVTLKALYRLKAKTQDEITRIYKEIKRNLIKMKVFTPSQILSAISCAAIYNNRFLRSYWALFKIIYNKYQPKTLDNLTPLFNELFRLEYELQNKSDISTLLEFHEENTIFRAIMDDDIQAFIAFTEREGFDEN</sequence>
<gene>
    <name evidence="1" type="ORF">TVAG_021660</name>
</gene>